<dbReference type="GO" id="GO:0005886">
    <property type="term" value="C:plasma membrane"/>
    <property type="evidence" value="ECO:0007669"/>
    <property type="project" value="UniProtKB-SubCell"/>
</dbReference>
<evidence type="ECO:0000256" key="4">
    <source>
        <dbReference type="ARBA" id="ARBA00022692"/>
    </source>
</evidence>
<evidence type="ECO:0000256" key="1">
    <source>
        <dbReference type="ARBA" id="ARBA00004651"/>
    </source>
</evidence>
<organism evidence="9 10">
    <name type="scientific">Amnibacterium setariae</name>
    <dbReference type="NCBI Taxonomy" id="2306585"/>
    <lineage>
        <taxon>Bacteria</taxon>
        <taxon>Bacillati</taxon>
        <taxon>Actinomycetota</taxon>
        <taxon>Actinomycetes</taxon>
        <taxon>Micrococcales</taxon>
        <taxon>Microbacteriaceae</taxon>
        <taxon>Amnibacterium</taxon>
    </lineage>
</organism>
<proteinExistence type="inferred from homology"/>
<dbReference type="EMBL" id="QXTG01000003">
    <property type="protein sequence ID" value="RIX26448.1"/>
    <property type="molecule type" value="Genomic_DNA"/>
</dbReference>
<feature type="transmembrane region" description="Helical" evidence="7">
    <location>
        <begin position="95"/>
        <end position="120"/>
    </location>
</feature>
<dbReference type="InterPro" id="IPR050901">
    <property type="entry name" value="BP-dep_ABC_trans_perm"/>
</dbReference>
<reference evidence="10" key="1">
    <citation type="submission" date="2018-09" db="EMBL/GenBank/DDBJ databases">
        <authorList>
            <person name="Kim I."/>
        </authorList>
    </citation>
    <scope>NUCLEOTIDE SEQUENCE [LARGE SCALE GENOMIC DNA]</scope>
    <source>
        <strain evidence="10">DD4a</strain>
    </source>
</reference>
<dbReference type="SUPFAM" id="SSF161098">
    <property type="entry name" value="MetI-like"/>
    <property type="match status" value="1"/>
</dbReference>
<dbReference type="Gene3D" id="1.10.3720.10">
    <property type="entry name" value="MetI-like"/>
    <property type="match status" value="1"/>
</dbReference>
<dbReference type="RefSeq" id="WP_119483523.1">
    <property type="nucleotide sequence ID" value="NZ_QXTG01000003.1"/>
</dbReference>
<dbReference type="InterPro" id="IPR035906">
    <property type="entry name" value="MetI-like_sf"/>
</dbReference>
<feature type="domain" description="ABC transmembrane type-1" evidence="8">
    <location>
        <begin position="60"/>
        <end position="246"/>
    </location>
</feature>
<dbReference type="AlphaFoldDB" id="A0A3A1TWD6"/>
<keyword evidence="10" id="KW-1185">Reference proteome</keyword>
<sequence length="258" mass="26757">MTRADRGRWWRFALLAAITALVLVPVASPVVIAAQRSAPFGGLLPALAGVFANPEAATWFGNSLAVAGATVLAAVALGTPAGYVLSRVAGRRVDAFALVVFAMQALPTVLLIVPLFVLFAPLGLVDDLGGLVLLYVGLTIAVATWTMTTAVDAVPVSLEEAAWLDGCSLFGGFVRVVLPNVAPGVLATAIVTFLFVWNEYLVALVFLPSEGNWTVGIGVVSGRVGAFAVAAMIPPLVVFAVLHRFFRFGGVAGALADR</sequence>
<dbReference type="CDD" id="cd06261">
    <property type="entry name" value="TM_PBP2"/>
    <property type="match status" value="1"/>
</dbReference>
<dbReference type="Proteomes" id="UP000265742">
    <property type="component" value="Unassembled WGS sequence"/>
</dbReference>
<evidence type="ECO:0000256" key="6">
    <source>
        <dbReference type="ARBA" id="ARBA00023136"/>
    </source>
</evidence>
<keyword evidence="5 7" id="KW-1133">Transmembrane helix</keyword>
<dbReference type="PANTHER" id="PTHR32243:SF18">
    <property type="entry name" value="INNER MEMBRANE ABC TRANSPORTER PERMEASE PROTEIN YCJP"/>
    <property type="match status" value="1"/>
</dbReference>
<feature type="transmembrane region" description="Helical" evidence="7">
    <location>
        <begin position="176"/>
        <end position="197"/>
    </location>
</feature>
<dbReference type="OrthoDB" id="3228189at2"/>
<evidence type="ECO:0000313" key="9">
    <source>
        <dbReference type="EMBL" id="RIX26448.1"/>
    </source>
</evidence>
<accession>A0A3A1TWD6</accession>
<dbReference type="Pfam" id="PF00528">
    <property type="entry name" value="BPD_transp_1"/>
    <property type="match status" value="1"/>
</dbReference>
<keyword evidence="3" id="KW-1003">Cell membrane</keyword>
<dbReference type="PANTHER" id="PTHR32243">
    <property type="entry name" value="MALTOSE TRANSPORT SYSTEM PERMEASE-RELATED"/>
    <property type="match status" value="1"/>
</dbReference>
<keyword evidence="2 7" id="KW-0813">Transport</keyword>
<dbReference type="GO" id="GO:0055085">
    <property type="term" value="P:transmembrane transport"/>
    <property type="evidence" value="ECO:0007669"/>
    <property type="project" value="InterPro"/>
</dbReference>
<feature type="transmembrane region" description="Helical" evidence="7">
    <location>
        <begin position="132"/>
        <end position="155"/>
    </location>
</feature>
<evidence type="ECO:0000259" key="8">
    <source>
        <dbReference type="PROSITE" id="PS50928"/>
    </source>
</evidence>
<comment type="subcellular location">
    <subcellularLocation>
        <location evidence="1 7">Cell membrane</location>
        <topology evidence="1 7">Multi-pass membrane protein</topology>
    </subcellularLocation>
</comment>
<feature type="transmembrane region" description="Helical" evidence="7">
    <location>
        <begin position="217"/>
        <end position="242"/>
    </location>
</feature>
<dbReference type="InterPro" id="IPR000515">
    <property type="entry name" value="MetI-like"/>
</dbReference>
<comment type="similarity">
    <text evidence="7">Belongs to the binding-protein-dependent transport system permease family.</text>
</comment>
<feature type="transmembrane region" description="Helical" evidence="7">
    <location>
        <begin position="57"/>
        <end position="83"/>
    </location>
</feature>
<protein>
    <submittedName>
        <fullName evidence="9">Carbohydrate ABC transporter permease</fullName>
    </submittedName>
</protein>
<comment type="caution">
    <text evidence="9">The sequence shown here is derived from an EMBL/GenBank/DDBJ whole genome shotgun (WGS) entry which is preliminary data.</text>
</comment>
<evidence type="ECO:0000256" key="2">
    <source>
        <dbReference type="ARBA" id="ARBA00022448"/>
    </source>
</evidence>
<evidence type="ECO:0000256" key="7">
    <source>
        <dbReference type="RuleBase" id="RU363032"/>
    </source>
</evidence>
<evidence type="ECO:0000313" key="10">
    <source>
        <dbReference type="Proteomes" id="UP000265742"/>
    </source>
</evidence>
<keyword evidence="4 7" id="KW-0812">Transmembrane</keyword>
<dbReference type="PROSITE" id="PS50928">
    <property type="entry name" value="ABC_TM1"/>
    <property type="match status" value="1"/>
</dbReference>
<gene>
    <name evidence="9" type="ORF">D1781_16035</name>
</gene>
<name>A0A3A1TWD6_9MICO</name>
<keyword evidence="6 7" id="KW-0472">Membrane</keyword>
<evidence type="ECO:0000256" key="5">
    <source>
        <dbReference type="ARBA" id="ARBA00022989"/>
    </source>
</evidence>
<evidence type="ECO:0000256" key="3">
    <source>
        <dbReference type="ARBA" id="ARBA00022475"/>
    </source>
</evidence>